<dbReference type="GO" id="GO:0016787">
    <property type="term" value="F:hydrolase activity"/>
    <property type="evidence" value="ECO:0007669"/>
    <property type="project" value="UniProtKB-KW"/>
</dbReference>
<sequence length="168" mass="19253">MFIDAFVGFPGSCHDAYVFSNSPLYQALEDNPRLLLPNEHYILGDSAYPLTKYLMKPYRRSILMPPEQKFFNTVLSSSRTCIEQAFGGLKGRFRRLKGIESTDITLVSKTTVACCILHNLCVKQGEDIEEYVEVEDGYDSHEREAVDFNQIEEDTCRDDICRSLYNTI</sequence>
<evidence type="ECO:0000256" key="2">
    <source>
        <dbReference type="ARBA" id="ARBA00004123"/>
    </source>
</evidence>
<evidence type="ECO:0000256" key="7">
    <source>
        <dbReference type="ARBA" id="ARBA00023242"/>
    </source>
</evidence>
<dbReference type="InterPro" id="IPR045249">
    <property type="entry name" value="HARBI1-like"/>
</dbReference>
<keyword evidence="6" id="KW-0378">Hydrolase</keyword>
<comment type="cofactor">
    <cofactor evidence="1">
        <name>a divalent metal cation</name>
        <dbReference type="ChEBI" id="CHEBI:60240"/>
    </cofactor>
</comment>
<evidence type="ECO:0000256" key="6">
    <source>
        <dbReference type="ARBA" id="ARBA00022801"/>
    </source>
</evidence>
<evidence type="ECO:0000256" key="4">
    <source>
        <dbReference type="ARBA" id="ARBA00022722"/>
    </source>
</evidence>
<evidence type="ECO:0000256" key="5">
    <source>
        <dbReference type="ARBA" id="ARBA00022723"/>
    </source>
</evidence>
<keyword evidence="5" id="KW-0479">Metal-binding</keyword>
<reference evidence="10" key="1">
    <citation type="submission" date="2010-06" db="EMBL/GenBank/DDBJ databases">
        <authorList>
            <person name="Jiang H."/>
            <person name="Abraham K."/>
            <person name="Ali S."/>
            <person name="Alsbrooks S.L."/>
            <person name="Anim B.N."/>
            <person name="Anosike U.S."/>
            <person name="Attaway T."/>
            <person name="Bandaranaike D.P."/>
            <person name="Battles P.K."/>
            <person name="Bell S.N."/>
            <person name="Bell A.V."/>
            <person name="Beltran B."/>
            <person name="Bickham C."/>
            <person name="Bustamante Y."/>
            <person name="Caleb T."/>
            <person name="Canada A."/>
            <person name="Cardenas V."/>
            <person name="Carter K."/>
            <person name="Chacko J."/>
            <person name="Chandrabose M.N."/>
            <person name="Chavez D."/>
            <person name="Chavez A."/>
            <person name="Chen L."/>
            <person name="Chu H.-S."/>
            <person name="Claassen K.J."/>
            <person name="Cockrell R."/>
            <person name="Collins M."/>
            <person name="Cooper J.A."/>
            <person name="Cree A."/>
            <person name="Curry S.M."/>
            <person name="Da Y."/>
            <person name="Dao M.D."/>
            <person name="Das B."/>
            <person name="Davila M.-L."/>
            <person name="Davy-Carroll L."/>
            <person name="Denson S."/>
            <person name="Dinh H."/>
            <person name="Ebong V.E."/>
            <person name="Edwards J.R."/>
            <person name="Egan A."/>
            <person name="El-Daye J."/>
            <person name="Escobedo L."/>
            <person name="Fernandez S."/>
            <person name="Fernando P.R."/>
            <person name="Flagg N."/>
            <person name="Forbes L.D."/>
            <person name="Fowler R.G."/>
            <person name="Fu Q."/>
            <person name="Gabisi R.A."/>
            <person name="Ganer J."/>
            <person name="Garbino Pronczuk A."/>
            <person name="Garcia R.M."/>
            <person name="Garner T."/>
            <person name="Garrett T.E."/>
            <person name="Gonzalez D.A."/>
            <person name="Hamid H."/>
            <person name="Hawkins E.S."/>
            <person name="Hirani K."/>
            <person name="Hogues M.E."/>
            <person name="Hollins B."/>
            <person name="Hsiao C.-H."/>
            <person name="Jabil R."/>
            <person name="James M.L."/>
            <person name="Jhangiani S.N."/>
            <person name="Johnson B."/>
            <person name="Johnson Q."/>
            <person name="Joshi V."/>
            <person name="Kalu J.B."/>
            <person name="Kam C."/>
            <person name="Kashfia A."/>
            <person name="Keebler J."/>
            <person name="Kisamo H."/>
            <person name="Kovar C.L."/>
            <person name="Lago L.A."/>
            <person name="Lai C.-Y."/>
            <person name="Laidlaw J."/>
            <person name="Lara F."/>
            <person name="Le T.-K."/>
            <person name="Lee S.L."/>
            <person name="Legall F.H."/>
            <person name="Lemon S.J."/>
            <person name="Lewis L.R."/>
            <person name="Li B."/>
            <person name="Liu Y."/>
            <person name="Liu Y.-S."/>
            <person name="Lopez J."/>
            <person name="Lozado R.J."/>
            <person name="Lu J."/>
            <person name="Madu R.C."/>
            <person name="Maheshwari M."/>
            <person name="Maheshwari R."/>
            <person name="Malloy K."/>
            <person name="Martinez E."/>
            <person name="Mathew T."/>
            <person name="Mercado I.C."/>
            <person name="Mercado C."/>
            <person name="Meyer B."/>
            <person name="Montgomery K."/>
            <person name="Morgan M.B."/>
            <person name="Munidasa M."/>
            <person name="Nazareth L.V."/>
            <person name="Nelson J."/>
            <person name="Ng B.M."/>
            <person name="Nguyen N.B."/>
            <person name="Nguyen P.Q."/>
            <person name="Nguyen T."/>
            <person name="Obregon M."/>
            <person name="Okwuonu G.O."/>
            <person name="Onwere C.G."/>
            <person name="Orozco G."/>
            <person name="Parra A."/>
            <person name="Patel S."/>
            <person name="Patil S."/>
            <person name="Perez A."/>
            <person name="Perez Y."/>
            <person name="Pham C."/>
            <person name="Primus E.L."/>
            <person name="Pu L.-L."/>
            <person name="Puazo M."/>
            <person name="Qin X."/>
            <person name="Quiroz J.B."/>
            <person name="Reese J."/>
            <person name="Richards S."/>
            <person name="Rives C.M."/>
            <person name="Robberts R."/>
            <person name="Ruiz S.J."/>
            <person name="Ruiz M.J."/>
            <person name="Santibanez J."/>
            <person name="Schneider B.W."/>
            <person name="Sisson I."/>
            <person name="Smith M."/>
            <person name="Sodergren E."/>
            <person name="Song X.-Z."/>
            <person name="Song B.B."/>
            <person name="Summersgill H."/>
            <person name="Thelus R."/>
            <person name="Thornton R.D."/>
            <person name="Trejos Z.Y."/>
            <person name="Usmani K."/>
            <person name="Vattathil S."/>
            <person name="Villasana D."/>
            <person name="Walker D.L."/>
            <person name="Wang S."/>
            <person name="Wang K."/>
            <person name="White C.S."/>
            <person name="Williams A.C."/>
            <person name="Williamson J."/>
            <person name="Wilson K."/>
            <person name="Woghiren I.O."/>
            <person name="Woodworth J.R."/>
            <person name="Worley K.C."/>
            <person name="Wright R.A."/>
            <person name="Wu W."/>
            <person name="Young L."/>
            <person name="Zhang L."/>
            <person name="Zhang J."/>
            <person name="Zhu Y."/>
            <person name="Muzny D.M."/>
            <person name="Weinstock G."/>
            <person name="Gibbs R.A."/>
        </authorList>
    </citation>
    <scope>NUCLEOTIDE SEQUENCE [LARGE SCALE GENOMIC DNA]</scope>
    <source>
        <strain evidence="10">LSR1</strain>
    </source>
</reference>
<dbReference type="GO" id="GO:0005634">
    <property type="term" value="C:nucleus"/>
    <property type="evidence" value="ECO:0007669"/>
    <property type="project" value="UniProtKB-SubCell"/>
</dbReference>
<reference evidence="9" key="2">
    <citation type="submission" date="2022-06" db="UniProtKB">
        <authorList>
            <consortium name="EnsemblMetazoa"/>
        </authorList>
    </citation>
    <scope>IDENTIFICATION</scope>
</reference>
<organism evidence="9 10">
    <name type="scientific">Acyrthosiphon pisum</name>
    <name type="common">Pea aphid</name>
    <dbReference type="NCBI Taxonomy" id="7029"/>
    <lineage>
        <taxon>Eukaryota</taxon>
        <taxon>Metazoa</taxon>
        <taxon>Ecdysozoa</taxon>
        <taxon>Arthropoda</taxon>
        <taxon>Hexapoda</taxon>
        <taxon>Insecta</taxon>
        <taxon>Pterygota</taxon>
        <taxon>Neoptera</taxon>
        <taxon>Paraneoptera</taxon>
        <taxon>Hemiptera</taxon>
        <taxon>Sternorrhyncha</taxon>
        <taxon>Aphidomorpha</taxon>
        <taxon>Aphidoidea</taxon>
        <taxon>Aphididae</taxon>
        <taxon>Macrosiphini</taxon>
        <taxon>Acyrthosiphon</taxon>
    </lineage>
</organism>
<dbReference type="EnsemblMetazoa" id="XM_016800433.1">
    <property type="protein sequence ID" value="XP_016655922.1"/>
    <property type="gene ID" value="LOC107882292"/>
</dbReference>
<dbReference type="Proteomes" id="UP000007819">
    <property type="component" value="Chromosome X"/>
</dbReference>
<protein>
    <recommendedName>
        <fullName evidence="8">DDE Tnp4 domain-containing protein</fullName>
    </recommendedName>
</protein>
<evidence type="ECO:0000256" key="3">
    <source>
        <dbReference type="ARBA" id="ARBA00006958"/>
    </source>
</evidence>
<comment type="similarity">
    <text evidence="3">Belongs to the HARBI1 family.</text>
</comment>
<dbReference type="OrthoDB" id="2668416at2759"/>
<dbReference type="Pfam" id="PF13359">
    <property type="entry name" value="DDE_Tnp_4"/>
    <property type="match status" value="1"/>
</dbReference>
<dbReference type="PANTHER" id="PTHR22930">
    <property type="match status" value="1"/>
</dbReference>
<name>A0A8R2H6A7_ACYPI</name>
<comment type="subcellular location">
    <subcellularLocation>
        <location evidence="2">Nucleus</location>
    </subcellularLocation>
</comment>
<dbReference type="RefSeq" id="XP_016655922.1">
    <property type="nucleotide sequence ID" value="XM_016800433.1"/>
</dbReference>
<dbReference type="GO" id="GO:0046872">
    <property type="term" value="F:metal ion binding"/>
    <property type="evidence" value="ECO:0007669"/>
    <property type="project" value="UniProtKB-KW"/>
</dbReference>
<dbReference type="AlphaFoldDB" id="A0A8R2H6A7"/>
<keyword evidence="4" id="KW-0540">Nuclease</keyword>
<dbReference type="KEGG" id="api:107882292"/>
<dbReference type="GeneID" id="107882292"/>
<dbReference type="PANTHER" id="PTHR22930:SF85">
    <property type="entry name" value="GH03217P-RELATED"/>
    <property type="match status" value="1"/>
</dbReference>
<dbReference type="GO" id="GO:0004518">
    <property type="term" value="F:nuclease activity"/>
    <property type="evidence" value="ECO:0007669"/>
    <property type="project" value="UniProtKB-KW"/>
</dbReference>
<evidence type="ECO:0000313" key="10">
    <source>
        <dbReference type="Proteomes" id="UP000007819"/>
    </source>
</evidence>
<dbReference type="InterPro" id="IPR027806">
    <property type="entry name" value="HARBI1_dom"/>
</dbReference>
<keyword evidence="10" id="KW-1185">Reference proteome</keyword>
<evidence type="ECO:0000259" key="8">
    <source>
        <dbReference type="Pfam" id="PF13359"/>
    </source>
</evidence>
<keyword evidence="7" id="KW-0539">Nucleus</keyword>
<feature type="domain" description="DDE Tnp4" evidence="8">
    <location>
        <begin position="2"/>
        <end position="119"/>
    </location>
</feature>
<proteinExistence type="inferred from homology"/>
<evidence type="ECO:0000256" key="1">
    <source>
        <dbReference type="ARBA" id="ARBA00001968"/>
    </source>
</evidence>
<accession>A0A8R2H6A7</accession>
<evidence type="ECO:0000313" key="9">
    <source>
        <dbReference type="EnsemblMetazoa" id="XP_016655922.1"/>
    </source>
</evidence>